<dbReference type="VEuPathDB" id="AmoebaDB:FDP41_007634"/>
<keyword evidence="4 7" id="KW-1133">Transmembrane helix</keyword>
<feature type="transmembrane region" description="Helical" evidence="7">
    <location>
        <begin position="52"/>
        <end position="78"/>
    </location>
</feature>
<feature type="transmembrane region" description="Helical" evidence="7">
    <location>
        <begin position="691"/>
        <end position="716"/>
    </location>
</feature>
<comment type="caution">
    <text evidence="8">The sequence shown here is derived from an EMBL/GenBank/DDBJ whole genome shotgun (WGS) entry which is preliminary data.</text>
</comment>
<keyword evidence="6" id="KW-0325">Glycoprotein</keyword>
<evidence type="ECO:0000256" key="5">
    <source>
        <dbReference type="ARBA" id="ARBA00023136"/>
    </source>
</evidence>
<evidence type="ECO:0000256" key="1">
    <source>
        <dbReference type="ARBA" id="ARBA00004141"/>
    </source>
</evidence>
<dbReference type="OrthoDB" id="10256520at2759"/>
<dbReference type="GeneID" id="68114852"/>
<dbReference type="Proteomes" id="UP000444721">
    <property type="component" value="Unassembled WGS sequence"/>
</dbReference>
<keyword evidence="5 7" id="KW-0472">Membrane</keyword>
<evidence type="ECO:0000256" key="3">
    <source>
        <dbReference type="ARBA" id="ARBA00022692"/>
    </source>
</evidence>
<evidence type="ECO:0000313" key="8">
    <source>
        <dbReference type="EMBL" id="KAF0983719.1"/>
    </source>
</evidence>
<dbReference type="RefSeq" id="XP_044568432.1">
    <property type="nucleotide sequence ID" value="XM_044711400.1"/>
</dbReference>
<feature type="transmembrane region" description="Helical" evidence="7">
    <location>
        <begin position="98"/>
        <end position="122"/>
    </location>
</feature>
<dbReference type="GO" id="GO:0016020">
    <property type="term" value="C:membrane"/>
    <property type="evidence" value="ECO:0007669"/>
    <property type="project" value="UniProtKB-SubCell"/>
</dbReference>
<dbReference type="InterPro" id="IPR008795">
    <property type="entry name" value="Prominin"/>
</dbReference>
<feature type="transmembrane region" description="Helical" evidence="7">
    <location>
        <begin position="367"/>
        <end position="389"/>
    </location>
</feature>
<feature type="transmembrane region" description="Helical" evidence="7">
    <location>
        <begin position="332"/>
        <end position="355"/>
    </location>
</feature>
<dbReference type="VEuPathDB" id="AmoebaDB:NfTy_007020"/>
<sequence length="732" mass="78592">MIIITTTNVVLAQSNSSTPLTFTLGQVKTVRTTWPSTTQDIMDGGKWIEYGIYVAIMAVIPLILGLFGYMAGIIFYLFRCCGVCGGRKPDITYQRKHLVIPTTILVLLYCGFIALAAVGIGFSAQGSANIRTTFTATLSFVSDANSTVMKVTTIGDTITSKLSTLPDKLDPLLNQATQVVSPLGTISSIISSTTTQLQTFNSTNIITMNARVASINSNLNTLRANFSGVPTTSDIPDIYSLVTPAVNSGVSALQSANATIATAQSDVVKNIANIKQQINSTLSTQLTPAIGPALDGIKVQVNQIQSQIAPYLNQQVLKDASTYSSLAENIRIALSVIFFGWCCMIYVFAFLGVIFRKACCVQTTTVLAFLSTWVFFLFAIIQIPAYILITDTCTQGPKTLSLVGDQLIGQLNMTIKFQNVSSIMNSIATCGKNDSLLTAVLGKNYLTSLGIDSQLSSMTSTFQSQISSFDISSLTTTAKNSVKNANISSIKTDYSADIMSAKTKLANATSSLGSLDGFSGFNQTLYNVAIDNLNAFTYSRTGKLYSYYNYTLFDPSTLPNPDNTQGQNLKDAVAYQNNTYTTAYNDVVKFNNSVNAINAGMNGLLSDFSAASSVMASLSTLSSSIITQIDLLATNVQTFIANFPNDAMTFILSVATDLVNSLTSDIAQCTFMSSFIQTMGTNVCQGINLQLLISGVVCLAIGLLMNVGCFTTLVLAKRVKYQSNHRVHPRVD</sequence>
<comment type="similarity">
    <text evidence="2">Belongs to the prominin family.</text>
</comment>
<evidence type="ECO:0000256" key="2">
    <source>
        <dbReference type="ARBA" id="ARBA00006058"/>
    </source>
</evidence>
<dbReference type="AlphaFoldDB" id="A0A6A5CEH4"/>
<evidence type="ECO:0008006" key="10">
    <source>
        <dbReference type="Google" id="ProtNLM"/>
    </source>
</evidence>
<proteinExistence type="inferred from homology"/>
<evidence type="ECO:0000313" key="9">
    <source>
        <dbReference type="Proteomes" id="UP000444721"/>
    </source>
</evidence>
<dbReference type="OMA" id="YSADIMS"/>
<keyword evidence="9" id="KW-1185">Reference proteome</keyword>
<evidence type="ECO:0000256" key="7">
    <source>
        <dbReference type="SAM" id="Phobius"/>
    </source>
</evidence>
<comment type="subcellular location">
    <subcellularLocation>
        <location evidence="1">Membrane</location>
        <topology evidence="1">Multi-pass membrane protein</topology>
    </subcellularLocation>
</comment>
<dbReference type="EMBL" id="VFQX01000004">
    <property type="protein sequence ID" value="KAF0983719.1"/>
    <property type="molecule type" value="Genomic_DNA"/>
</dbReference>
<name>A0A6A5CEH4_NAEFO</name>
<evidence type="ECO:0000256" key="6">
    <source>
        <dbReference type="ARBA" id="ARBA00023180"/>
    </source>
</evidence>
<gene>
    <name evidence="8" type="ORF">FDP41_007634</name>
</gene>
<protein>
    <recommendedName>
        <fullName evidence="10">Prominin</fullName>
    </recommendedName>
</protein>
<organism evidence="8 9">
    <name type="scientific">Naegleria fowleri</name>
    <name type="common">Brain eating amoeba</name>
    <dbReference type="NCBI Taxonomy" id="5763"/>
    <lineage>
        <taxon>Eukaryota</taxon>
        <taxon>Discoba</taxon>
        <taxon>Heterolobosea</taxon>
        <taxon>Tetramitia</taxon>
        <taxon>Eutetramitia</taxon>
        <taxon>Vahlkampfiidae</taxon>
        <taxon>Naegleria</taxon>
    </lineage>
</organism>
<dbReference type="PANTHER" id="PTHR22730:SF1">
    <property type="entry name" value="PROMININ-LIKE PROTEIN"/>
    <property type="match status" value="1"/>
</dbReference>
<reference evidence="8 9" key="1">
    <citation type="journal article" date="2019" name="Sci. Rep.">
        <title>Nanopore sequencing improves the draft genome of the human pathogenic amoeba Naegleria fowleri.</title>
        <authorList>
            <person name="Liechti N."/>
            <person name="Schurch N."/>
            <person name="Bruggmann R."/>
            <person name="Wittwer M."/>
        </authorList>
    </citation>
    <scope>NUCLEOTIDE SEQUENCE [LARGE SCALE GENOMIC DNA]</scope>
    <source>
        <strain evidence="8 9">ATCC 30894</strain>
    </source>
</reference>
<keyword evidence="3 7" id="KW-0812">Transmembrane</keyword>
<dbReference type="VEuPathDB" id="AmoebaDB:NF0015990"/>
<dbReference type="PANTHER" id="PTHR22730">
    <property type="entry name" value="PROMININ PROM PROTEIN"/>
    <property type="match status" value="1"/>
</dbReference>
<accession>A0A6A5CEH4</accession>
<evidence type="ECO:0000256" key="4">
    <source>
        <dbReference type="ARBA" id="ARBA00022989"/>
    </source>
</evidence>